<keyword evidence="3" id="KW-1185">Reference proteome</keyword>
<evidence type="ECO:0000256" key="1">
    <source>
        <dbReference type="SAM" id="MobiDB-lite"/>
    </source>
</evidence>
<dbReference type="OrthoDB" id="3176171at2759"/>
<gene>
    <name evidence="2" type="ORF">DV515_00018615</name>
</gene>
<comment type="caution">
    <text evidence="2">The sequence shown here is derived from an EMBL/GenBank/DDBJ whole genome shotgun (WGS) entry which is preliminary data.</text>
</comment>
<dbReference type="AlphaFoldDB" id="A0A3L8Q7U0"/>
<accession>A0A3L8Q7U0</accession>
<feature type="region of interest" description="Disordered" evidence="1">
    <location>
        <begin position="64"/>
        <end position="84"/>
    </location>
</feature>
<feature type="compositionally biased region" description="Pro residues" evidence="1">
    <location>
        <begin position="248"/>
        <end position="257"/>
    </location>
</feature>
<proteinExistence type="predicted"/>
<evidence type="ECO:0000313" key="2">
    <source>
        <dbReference type="EMBL" id="RLV63102.1"/>
    </source>
</evidence>
<evidence type="ECO:0000313" key="3">
    <source>
        <dbReference type="Proteomes" id="UP000276834"/>
    </source>
</evidence>
<reference evidence="2 3" key="1">
    <citation type="journal article" date="2018" name="Proc. R. Soc. B">
        <title>A non-coding region near Follistatin controls head colour polymorphism in the Gouldian finch.</title>
        <authorList>
            <person name="Toomey M.B."/>
            <person name="Marques C.I."/>
            <person name="Andrade P."/>
            <person name="Araujo P.M."/>
            <person name="Sabatino S."/>
            <person name="Gazda M.A."/>
            <person name="Afonso S."/>
            <person name="Lopes R.J."/>
            <person name="Corbo J.C."/>
            <person name="Carneiro M."/>
        </authorList>
    </citation>
    <scope>NUCLEOTIDE SEQUENCE [LARGE SCALE GENOMIC DNA]</scope>
    <source>
        <strain evidence="2">Red01</strain>
        <tissue evidence="2">Muscle</tissue>
    </source>
</reference>
<organism evidence="2 3">
    <name type="scientific">Chloebia gouldiae</name>
    <name type="common">Gouldian finch</name>
    <name type="synonym">Erythrura gouldiae</name>
    <dbReference type="NCBI Taxonomy" id="44316"/>
    <lineage>
        <taxon>Eukaryota</taxon>
        <taxon>Metazoa</taxon>
        <taxon>Chordata</taxon>
        <taxon>Craniata</taxon>
        <taxon>Vertebrata</taxon>
        <taxon>Euteleostomi</taxon>
        <taxon>Archelosauria</taxon>
        <taxon>Archosauria</taxon>
        <taxon>Dinosauria</taxon>
        <taxon>Saurischia</taxon>
        <taxon>Theropoda</taxon>
        <taxon>Coelurosauria</taxon>
        <taxon>Aves</taxon>
        <taxon>Neognathae</taxon>
        <taxon>Neoaves</taxon>
        <taxon>Telluraves</taxon>
        <taxon>Australaves</taxon>
        <taxon>Passeriformes</taxon>
        <taxon>Passeroidea</taxon>
        <taxon>Passeridae</taxon>
        <taxon>Chloebia</taxon>
    </lineage>
</organism>
<sequence length="296" mass="32636">MADLKAQAVRELSLEVALRERRPARRELEALSLARLRELCRRHGKREPTERDGWRAVAGDVWDAVGGGEEEEEEDGGEERASEVEGLRLHLDRLAGILREVKRQNSAKDEQIRALRDRVGQMERVIPLPPDDGDEAEPPPRDPQPDRPQPGPEGGSGSAPPSPPSAAAARLCRLMEQDPAFRRGRLRWLRQEQARLMGGGPQPLQPPRRPPRFHPAPQDSKLRFPFKSNPQHRLAWGGGGDSPHADGSPPPPPPPPGRPRRGSLDRGSPPPAVGASPPRVRRQRSAPDLKARGPIP</sequence>
<feature type="compositionally biased region" description="Basic and acidic residues" evidence="1">
    <location>
        <begin position="285"/>
        <end position="296"/>
    </location>
</feature>
<feature type="compositionally biased region" description="Acidic residues" evidence="1">
    <location>
        <begin position="68"/>
        <end position="77"/>
    </location>
</feature>
<dbReference type="Proteomes" id="UP000276834">
    <property type="component" value="Unassembled WGS sequence"/>
</dbReference>
<name>A0A3L8Q7U0_CHLGU</name>
<dbReference type="EMBL" id="QUSF01003894">
    <property type="protein sequence ID" value="RLV63102.1"/>
    <property type="molecule type" value="Genomic_DNA"/>
</dbReference>
<feature type="region of interest" description="Disordered" evidence="1">
    <location>
        <begin position="115"/>
        <end position="296"/>
    </location>
</feature>
<protein>
    <submittedName>
        <fullName evidence="2">Uncharacterized protein</fullName>
    </submittedName>
</protein>